<dbReference type="PROSITE" id="PS51257">
    <property type="entry name" value="PROKAR_LIPOPROTEIN"/>
    <property type="match status" value="1"/>
</dbReference>
<dbReference type="Pfam" id="PF12079">
    <property type="entry name" value="DUF3558"/>
    <property type="match status" value="1"/>
</dbReference>
<feature type="signal peptide" evidence="1">
    <location>
        <begin position="1"/>
        <end position="21"/>
    </location>
</feature>
<gene>
    <name evidence="2" type="ORF">BJ987_005522</name>
</gene>
<sequence length="170" mass="18349">MRKRFTSLLIAVLTLGIGGCATIPGHPVAQHPPALLTWPWDPCTELTPDVVRRMGVDPDTETPTATGRDDSRYCAWRESTSEQSNRLGVQSTTFSFRELEGLNTGTIEITVGDRPALQEKLTASDCKIILPVGARTVFVSAFDGVADSHPSDACTRALTAAKILTTVLPR</sequence>
<evidence type="ECO:0008006" key="4">
    <source>
        <dbReference type="Google" id="ProtNLM"/>
    </source>
</evidence>
<keyword evidence="1" id="KW-0732">Signal</keyword>
<evidence type="ECO:0000256" key="1">
    <source>
        <dbReference type="SAM" id="SignalP"/>
    </source>
</evidence>
<dbReference type="InterPro" id="IPR024520">
    <property type="entry name" value="DUF3558"/>
</dbReference>
<accession>A0ABS4QLQ2</accession>
<reference evidence="2 3" key="1">
    <citation type="submission" date="2021-03" db="EMBL/GenBank/DDBJ databases">
        <title>Sequencing the genomes of 1000 actinobacteria strains.</title>
        <authorList>
            <person name="Klenk H.-P."/>
        </authorList>
    </citation>
    <scope>NUCLEOTIDE SEQUENCE [LARGE SCALE GENOMIC DNA]</scope>
    <source>
        <strain evidence="2 3">DSM 45516</strain>
    </source>
</reference>
<proteinExistence type="predicted"/>
<comment type="caution">
    <text evidence="2">The sequence shown here is derived from an EMBL/GenBank/DDBJ whole genome shotgun (WGS) entry which is preliminary data.</text>
</comment>
<organism evidence="2 3">
    <name type="scientific">Nocardia goodfellowii</name>
    <dbReference type="NCBI Taxonomy" id="882446"/>
    <lineage>
        <taxon>Bacteria</taxon>
        <taxon>Bacillati</taxon>
        <taxon>Actinomycetota</taxon>
        <taxon>Actinomycetes</taxon>
        <taxon>Mycobacteriales</taxon>
        <taxon>Nocardiaceae</taxon>
        <taxon>Nocardia</taxon>
    </lineage>
</organism>
<keyword evidence="3" id="KW-1185">Reference proteome</keyword>
<dbReference type="Proteomes" id="UP001519325">
    <property type="component" value="Unassembled WGS sequence"/>
</dbReference>
<name>A0ABS4QLQ2_9NOCA</name>
<dbReference type="EMBL" id="JAGGMR010000001">
    <property type="protein sequence ID" value="MBP2192621.1"/>
    <property type="molecule type" value="Genomic_DNA"/>
</dbReference>
<dbReference type="RefSeq" id="WP_209895613.1">
    <property type="nucleotide sequence ID" value="NZ_JAGGMR010000001.1"/>
</dbReference>
<protein>
    <recommendedName>
        <fullName evidence="4">DUF3558 domain-containing protein</fullName>
    </recommendedName>
</protein>
<feature type="chain" id="PRO_5045167287" description="DUF3558 domain-containing protein" evidence="1">
    <location>
        <begin position="22"/>
        <end position="170"/>
    </location>
</feature>
<evidence type="ECO:0000313" key="3">
    <source>
        <dbReference type="Proteomes" id="UP001519325"/>
    </source>
</evidence>
<evidence type="ECO:0000313" key="2">
    <source>
        <dbReference type="EMBL" id="MBP2192621.1"/>
    </source>
</evidence>